<dbReference type="GO" id="GO:0051087">
    <property type="term" value="F:protein-folding chaperone binding"/>
    <property type="evidence" value="ECO:0007669"/>
    <property type="project" value="TreeGrafter"/>
</dbReference>
<evidence type="ECO:0000313" key="5">
    <source>
        <dbReference type="EMBL" id="GHP07087.1"/>
    </source>
</evidence>
<dbReference type="GO" id="GO:0051131">
    <property type="term" value="P:chaperone-mediated protein complex assembly"/>
    <property type="evidence" value="ECO:0007669"/>
    <property type="project" value="TreeGrafter"/>
</dbReference>
<sequence length="502" mass="57123">MVMTPQGFSRSVQVGFAAGRFRQRAGLASFSVVLMFVALSATFWNVRLASAEDAAAASATTTTTTPKTLWAQREHILYLRINTPDVDVASITTFVNDTHVQMTARSKATGETYDASLHLFRRIEARTVTWEATSGQVSFIVPKKWNWIYWPRLLRDPKDKYRAYVGIDWKRWKIENEDEESDTLMGPGQDEEWLDEDLAQKKKAYFPNEEKPDAQLPLLNETTFVDFVGKHEINAVLFFDRERRGKHMSNPCLPAYYAFAGLQLMFESDNITLAAVDIRASAKVAKRLHVTHTPVAKLFFKNGDMFQFDPMELKDTKTLGNYLYRQQQEPYRMLHNESHALAYLAKFPKTAMMVLDSDRNLTAVITKKKRTKTVVAEDVFDMSAKGHRAKPDLLPVAYAKLKVPGGLADMPELAEKLNVIHDSWVDPKDVEAAKKVYGSDESLPHGRRKDLYNDWKYPGTDVTIVEYMKKLDDEIAAKKNKRQSNETSSESPPPTPPPKEDL</sequence>
<dbReference type="GO" id="GO:0005634">
    <property type="term" value="C:nucleus"/>
    <property type="evidence" value="ECO:0007669"/>
    <property type="project" value="TreeGrafter"/>
</dbReference>
<dbReference type="Gene3D" id="2.60.40.790">
    <property type="match status" value="1"/>
</dbReference>
<dbReference type="Proteomes" id="UP000660262">
    <property type="component" value="Unassembled WGS sequence"/>
</dbReference>
<feature type="transmembrane region" description="Helical" evidence="3">
    <location>
        <begin position="25"/>
        <end position="44"/>
    </location>
</feature>
<gene>
    <name evidence="5" type="ORF">PPROV_000583000</name>
</gene>
<dbReference type="OrthoDB" id="1564555at2759"/>
<dbReference type="PROSITE" id="PS51203">
    <property type="entry name" value="CS"/>
    <property type="match status" value="1"/>
</dbReference>
<reference evidence="5" key="1">
    <citation type="submission" date="2020-10" db="EMBL/GenBank/DDBJ databases">
        <title>Unveiling of a novel bifunctional photoreceptor, Dualchrome1, isolated from a cosmopolitan green alga.</title>
        <authorList>
            <person name="Suzuki S."/>
            <person name="Kawachi M."/>
        </authorList>
    </citation>
    <scope>NUCLEOTIDE SEQUENCE</scope>
    <source>
        <strain evidence="5">NIES 2893</strain>
    </source>
</reference>
<dbReference type="InterPro" id="IPR045250">
    <property type="entry name" value="p23-like"/>
</dbReference>
<dbReference type="PANTHER" id="PTHR22932:SF1">
    <property type="entry name" value="CO-CHAPERONE PROTEIN DAF-41"/>
    <property type="match status" value="1"/>
</dbReference>
<dbReference type="GO" id="GO:0006457">
    <property type="term" value="P:protein folding"/>
    <property type="evidence" value="ECO:0007669"/>
    <property type="project" value="TreeGrafter"/>
</dbReference>
<feature type="region of interest" description="Disordered" evidence="2">
    <location>
        <begin position="475"/>
        <end position="502"/>
    </location>
</feature>
<dbReference type="PANTHER" id="PTHR22932">
    <property type="entry name" value="TELOMERASE-BINDING PROTEIN P23 HSP90 CO-CHAPERONE"/>
    <property type="match status" value="1"/>
</dbReference>
<dbReference type="InterPro" id="IPR008978">
    <property type="entry name" value="HSP20-like_chaperone"/>
</dbReference>
<accession>A0A830HQ13</accession>
<dbReference type="SUPFAM" id="SSF49764">
    <property type="entry name" value="HSP20-like chaperones"/>
    <property type="match status" value="1"/>
</dbReference>
<dbReference type="GO" id="GO:0005829">
    <property type="term" value="C:cytosol"/>
    <property type="evidence" value="ECO:0007669"/>
    <property type="project" value="TreeGrafter"/>
</dbReference>
<evidence type="ECO:0000256" key="1">
    <source>
        <dbReference type="ARBA" id="ARBA00025733"/>
    </source>
</evidence>
<feature type="compositionally biased region" description="Pro residues" evidence="2">
    <location>
        <begin position="491"/>
        <end position="502"/>
    </location>
</feature>
<dbReference type="AlphaFoldDB" id="A0A830HQ13"/>
<organism evidence="5 6">
    <name type="scientific">Pycnococcus provasolii</name>
    <dbReference type="NCBI Taxonomy" id="41880"/>
    <lineage>
        <taxon>Eukaryota</taxon>
        <taxon>Viridiplantae</taxon>
        <taxon>Chlorophyta</taxon>
        <taxon>Pseudoscourfieldiophyceae</taxon>
        <taxon>Pseudoscourfieldiales</taxon>
        <taxon>Pycnococcaceae</taxon>
        <taxon>Pycnococcus</taxon>
    </lineage>
</organism>
<feature type="domain" description="CS" evidence="4">
    <location>
        <begin position="63"/>
        <end position="154"/>
    </location>
</feature>
<keyword evidence="3" id="KW-0472">Membrane</keyword>
<dbReference type="InterPro" id="IPR007052">
    <property type="entry name" value="CS_dom"/>
</dbReference>
<evidence type="ECO:0000256" key="2">
    <source>
        <dbReference type="SAM" id="MobiDB-lite"/>
    </source>
</evidence>
<dbReference type="EMBL" id="BNJQ01000015">
    <property type="protein sequence ID" value="GHP07087.1"/>
    <property type="molecule type" value="Genomic_DNA"/>
</dbReference>
<evidence type="ECO:0000313" key="6">
    <source>
        <dbReference type="Proteomes" id="UP000660262"/>
    </source>
</evidence>
<protein>
    <recommendedName>
        <fullName evidence="4">CS domain-containing protein</fullName>
    </recommendedName>
</protein>
<evidence type="ECO:0000259" key="4">
    <source>
        <dbReference type="PROSITE" id="PS51203"/>
    </source>
</evidence>
<dbReference type="GO" id="GO:0051879">
    <property type="term" value="F:Hsp90 protein binding"/>
    <property type="evidence" value="ECO:0007669"/>
    <property type="project" value="InterPro"/>
</dbReference>
<evidence type="ECO:0000256" key="3">
    <source>
        <dbReference type="SAM" id="Phobius"/>
    </source>
</evidence>
<keyword evidence="3" id="KW-1133">Transmembrane helix</keyword>
<dbReference type="InterPro" id="IPR036249">
    <property type="entry name" value="Thioredoxin-like_sf"/>
</dbReference>
<proteinExistence type="inferred from homology"/>
<comment type="similarity">
    <text evidence="1">Belongs to the p23/wos2 family.</text>
</comment>
<name>A0A830HQ13_9CHLO</name>
<dbReference type="Gene3D" id="3.40.30.10">
    <property type="entry name" value="Glutaredoxin"/>
    <property type="match status" value="1"/>
</dbReference>
<keyword evidence="6" id="KW-1185">Reference proteome</keyword>
<keyword evidence="3" id="KW-0812">Transmembrane</keyword>
<dbReference type="SUPFAM" id="SSF52833">
    <property type="entry name" value="Thioredoxin-like"/>
    <property type="match status" value="1"/>
</dbReference>
<comment type="caution">
    <text evidence="5">The sequence shown here is derived from an EMBL/GenBank/DDBJ whole genome shotgun (WGS) entry which is preliminary data.</text>
</comment>